<protein>
    <submittedName>
        <fullName evidence="4">3-hydroxy-acyl-CoA dehydrogenase</fullName>
    </submittedName>
</protein>
<evidence type="ECO:0000313" key="4">
    <source>
        <dbReference type="EMBL" id="GAT56611.1"/>
    </source>
</evidence>
<organism evidence="4 5">
    <name type="scientific">Mycena chlorophos</name>
    <name type="common">Agaric fungus</name>
    <name type="synonym">Agaricus chlorophos</name>
    <dbReference type="NCBI Taxonomy" id="658473"/>
    <lineage>
        <taxon>Eukaryota</taxon>
        <taxon>Fungi</taxon>
        <taxon>Dikarya</taxon>
        <taxon>Basidiomycota</taxon>
        <taxon>Agaricomycotina</taxon>
        <taxon>Agaricomycetes</taxon>
        <taxon>Agaricomycetidae</taxon>
        <taxon>Agaricales</taxon>
        <taxon>Marasmiineae</taxon>
        <taxon>Mycenaceae</taxon>
        <taxon>Mycena</taxon>
    </lineage>
</organism>
<dbReference type="InterPro" id="IPR036291">
    <property type="entry name" value="NAD(P)-bd_dom_sf"/>
</dbReference>
<keyword evidence="2" id="KW-0560">Oxidoreductase</keyword>
<dbReference type="InterPro" id="IPR002347">
    <property type="entry name" value="SDR_fam"/>
</dbReference>
<dbReference type="PANTHER" id="PTHR43658">
    <property type="entry name" value="SHORT-CHAIN DEHYDROGENASE/REDUCTASE"/>
    <property type="match status" value="1"/>
</dbReference>
<evidence type="ECO:0000259" key="3">
    <source>
        <dbReference type="SMART" id="SM00822"/>
    </source>
</evidence>
<proteinExistence type="predicted"/>
<evidence type="ECO:0000256" key="2">
    <source>
        <dbReference type="ARBA" id="ARBA00023002"/>
    </source>
</evidence>
<keyword evidence="1" id="KW-0521">NADP</keyword>
<dbReference type="Pfam" id="PF00106">
    <property type="entry name" value="adh_short"/>
    <property type="match status" value="2"/>
</dbReference>
<evidence type="ECO:0000256" key="1">
    <source>
        <dbReference type="ARBA" id="ARBA00022857"/>
    </source>
</evidence>
<dbReference type="PROSITE" id="PS00061">
    <property type="entry name" value="ADH_SHORT"/>
    <property type="match status" value="2"/>
</dbReference>
<feature type="domain" description="Ketoreductase" evidence="3">
    <location>
        <begin position="6"/>
        <end position="194"/>
    </location>
</feature>
<dbReference type="EMBL" id="DF849315">
    <property type="protein sequence ID" value="GAT56611.1"/>
    <property type="molecule type" value="Genomic_DNA"/>
</dbReference>
<reference evidence="4" key="1">
    <citation type="submission" date="2014-09" db="EMBL/GenBank/DDBJ databases">
        <title>Genome sequence of the luminous mushroom Mycena chlorophos for searching fungal bioluminescence genes.</title>
        <authorList>
            <person name="Tanaka Y."/>
            <person name="Kasuga D."/>
            <person name="Oba Y."/>
            <person name="Hase S."/>
            <person name="Sato K."/>
            <person name="Oba Y."/>
            <person name="Sakakibara Y."/>
        </authorList>
    </citation>
    <scope>NUCLEOTIDE SEQUENCE</scope>
</reference>
<name>A0ABQ0LZX2_MYCCL</name>
<dbReference type="SUPFAM" id="SSF51735">
    <property type="entry name" value="NAD(P)-binding Rossmann-fold domains"/>
    <property type="match status" value="2"/>
</dbReference>
<keyword evidence="5" id="KW-1185">Reference proteome</keyword>
<accession>A0ABQ0LZX2</accession>
<dbReference type="SMART" id="SM00822">
    <property type="entry name" value="PKS_KR"/>
    <property type="match status" value="1"/>
</dbReference>
<dbReference type="Proteomes" id="UP000815677">
    <property type="component" value="Unassembled WGS sequence"/>
</dbReference>
<sequence>MKIGNRTFLCSGASSGLGLETARDLLSAGAYIAILDRAAPPADLDSSKVKYFEIDITDVSQIESAVEGAVEWAKKTGAPLGGVINCAGVGTAAKTIDVFNEPHSLDLWDFTLAVNLTGSFNLTRLALKHLIKVDPEGEDGERGVVIFVSSAAAFEGQPGQVAYAATKGALRSMTLPMARDLARHAVRVVTIAPGAFKSAMTSGMPAKTRRSLENEGVVFPRRMGSPVEDYKTQRWRPFARQVMIVFQYIATPQIHFTIPVREIDVDGGDVWTGSESPCRRLVCADITFASITWIRVSLKLVLAVEMKVANRTFVVSGGSSGLGLATVRGLVDANARVAILDQKTPQETFPPERSLFIQVDITRLEDLQRAVDATVAWTERTGAILGGVIHCAGVGIDEPIIDAKGKAHSVENWERHINVNLTATFNLTRLVLEKLVRVPPENEPGPDGIRSDGERGVVILVSSSAAHEGMPATIAYTATKGAIRALTLPMARDCARFNIRVVTLAPGPFETPLTGRWSERVEKGMSEQSILYPRRYGAPSEFAATVKWVLECSYINGENLRLTGGGRLPARL</sequence>
<dbReference type="PANTHER" id="PTHR43658:SF8">
    <property type="entry name" value="17-BETA-HYDROXYSTEROID DEHYDROGENASE 14-RELATED"/>
    <property type="match status" value="1"/>
</dbReference>
<gene>
    <name evidence="4" type="ORF">MCHLO_13243</name>
</gene>
<dbReference type="InterPro" id="IPR057326">
    <property type="entry name" value="KR_dom"/>
</dbReference>
<dbReference type="PRINTS" id="PR00081">
    <property type="entry name" value="GDHRDH"/>
</dbReference>
<dbReference type="Gene3D" id="3.40.50.720">
    <property type="entry name" value="NAD(P)-binding Rossmann-like Domain"/>
    <property type="match status" value="2"/>
</dbReference>
<dbReference type="InterPro" id="IPR020904">
    <property type="entry name" value="Sc_DH/Rdtase_CS"/>
</dbReference>
<evidence type="ECO:0000313" key="5">
    <source>
        <dbReference type="Proteomes" id="UP000815677"/>
    </source>
</evidence>